<evidence type="ECO:0000259" key="1">
    <source>
        <dbReference type="Pfam" id="PF25207"/>
    </source>
</evidence>
<sequence length="49" mass="5302">MAQRQPTLGECPDCEAAVPEGALLIRYRRNGWPAVFAECPDCGGVVRPT</sequence>
<keyword evidence="3" id="KW-1185">Reference proteome</keyword>
<feature type="domain" description="DUF7837" evidence="1">
    <location>
        <begin position="5"/>
        <end position="49"/>
    </location>
</feature>
<evidence type="ECO:0000313" key="3">
    <source>
        <dbReference type="Proteomes" id="UP001595660"/>
    </source>
</evidence>
<accession>A0ABD5NBX5</accession>
<dbReference type="InterPro" id="IPR057159">
    <property type="entry name" value="DUF7837"/>
</dbReference>
<dbReference type="EMBL" id="JBHRWN010000002">
    <property type="protein sequence ID" value="MFC3476424.1"/>
    <property type="molecule type" value="Genomic_DNA"/>
</dbReference>
<protein>
    <recommendedName>
        <fullName evidence="1">DUF7837 domain-containing protein</fullName>
    </recommendedName>
</protein>
<evidence type="ECO:0000313" key="2">
    <source>
        <dbReference type="EMBL" id="MFC3476424.1"/>
    </source>
</evidence>
<name>A0ABD5NBX5_9EURY</name>
<proteinExistence type="predicted"/>
<organism evidence="2 3">
    <name type="scientific">Halobacterium litoreum</name>
    <dbReference type="NCBI Taxonomy" id="2039234"/>
    <lineage>
        <taxon>Archaea</taxon>
        <taxon>Methanobacteriati</taxon>
        <taxon>Methanobacteriota</taxon>
        <taxon>Stenosarchaea group</taxon>
        <taxon>Halobacteria</taxon>
        <taxon>Halobacteriales</taxon>
        <taxon>Halobacteriaceae</taxon>
        <taxon>Halobacterium</taxon>
    </lineage>
</organism>
<dbReference type="Proteomes" id="UP001595660">
    <property type="component" value="Unassembled WGS sequence"/>
</dbReference>
<dbReference type="AlphaFoldDB" id="A0ABD5NBX5"/>
<gene>
    <name evidence="2" type="ORF">ACFOKC_01660</name>
</gene>
<reference evidence="2 3" key="1">
    <citation type="journal article" date="2019" name="Int. J. Syst. Evol. Microbiol.">
        <title>The Global Catalogue of Microorganisms (GCM) 10K type strain sequencing project: providing services to taxonomists for standard genome sequencing and annotation.</title>
        <authorList>
            <consortium name="The Broad Institute Genomics Platform"/>
            <consortium name="The Broad Institute Genome Sequencing Center for Infectious Disease"/>
            <person name="Wu L."/>
            <person name="Ma J."/>
        </authorList>
    </citation>
    <scope>NUCLEOTIDE SEQUENCE [LARGE SCALE GENOMIC DNA]</scope>
    <source>
        <strain evidence="2 3">CGMCC 1.12562</strain>
    </source>
</reference>
<dbReference type="Pfam" id="PF25207">
    <property type="entry name" value="DUF7837"/>
    <property type="match status" value="1"/>
</dbReference>
<dbReference type="RefSeq" id="WP_232572426.1">
    <property type="nucleotide sequence ID" value="NZ_CP089466.1"/>
</dbReference>
<comment type="caution">
    <text evidence="2">The sequence shown here is derived from an EMBL/GenBank/DDBJ whole genome shotgun (WGS) entry which is preliminary data.</text>
</comment>
<dbReference type="GeneID" id="69117668"/>